<proteinExistence type="predicted"/>
<reference evidence="2" key="1">
    <citation type="submission" date="2022-06" db="EMBL/GenBank/DDBJ databases">
        <title>Sequencing the genomes of 1000 actinobacteria strains.</title>
        <authorList>
            <person name="Klenk H.-P."/>
        </authorList>
    </citation>
    <scope>NUCLEOTIDE SEQUENCE</scope>
    <source>
        <strain evidence="2">DSM 22016</strain>
    </source>
</reference>
<gene>
    <name evidence="2" type="ORF">BJ978_002354</name>
</gene>
<keyword evidence="2" id="KW-0238">DNA-binding</keyword>
<dbReference type="AlphaFoldDB" id="A0A9X2KBS3"/>
<sequence length="172" mass="19206">MPDGTTESSNRDRERDRYWFETADATTVALLDAVRRHRAAEAEMRRRLRADMDMGDTDVAALRWVIAEERAGRSATSAGLARELGITSAAAVKLVARLVASGDLERDPHPTDRRILLLHTMPEAHERIVRTLGPMHERLRRVAESFDEPQRAVIIAFLDDLAEAIAPNGSAR</sequence>
<evidence type="ECO:0000313" key="3">
    <source>
        <dbReference type="Proteomes" id="UP001139722"/>
    </source>
</evidence>
<dbReference type="PANTHER" id="PTHR33164">
    <property type="entry name" value="TRANSCRIPTIONAL REGULATOR, MARR FAMILY"/>
    <property type="match status" value="1"/>
</dbReference>
<dbReference type="RefSeq" id="WP_157000063.1">
    <property type="nucleotide sequence ID" value="NZ_BAAANU010000019.1"/>
</dbReference>
<evidence type="ECO:0000259" key="1">
    <source>
        <dbReference type="SMART" id="SM00347"/>
    </source>
</evidence>
<keyword evidence="3" id="KW-1185">Reference proteome</keyword>
<dbReference type="GO" id="GO:0006950">
    <property type="term" value="P:response to stress"/>
    <property type="evidence" value="ECO:0007669"/>
    <property type="project" value="TreeGrafter"/>
</dbReference>
<organism evidence="2 3">
    <name type="scientific">Agromyces terreus</name>
    <dbReference type="NCBI Taxonomy" id="424795"/>
    <lineage>
        <taxon>Bacteria</taxon>
        <taxon>Bacillati</taxon>
        <taxon>Actinomycetota</taxon>
        <taxon>Actinomycetes</taxon>
        <taxon>Micrococcales</taxon>
        <taxon>Microbacteriaceae</taxon>
        <taxon>Agromyces</taxon>
    </lineage>
</organism>
<dbReference type="PANTHER" id="PTHR33164:SF43">
    <property type="entry name" value="HTH-TYPE TRANSCRIPTIONAL REPRESSOR YETL"/>
    <property type="match status" value="1"/>
</dbReference>
<dbReference type="InterPro" id="IPR036388">
    <property type="entry name" value="WH-like_DNA-bd_sf"/>
</dbReference>
<protein>
    <submittedName>
        <fullName evidence="2">DNA-binding MarR family transcriptional regulator</fullName>
    </submittedName>
</protein>
<dbReference type="EMBL" id="JAMZDY010000001">
    <property type="protein sequence ID" value="MCP2371678.1"/>
    <property type="molecule type" value="Genomic_DNA"/>
</dbReference>
<dbReference type="OrthoDB" id="162531at2"/>
<comment type="caution">
    <text evidence="2">The sequence shown here is derived from an EMBL/GenBank/DDBJ whole genome shotgun (WGS) entry which is preliminary data.</text>
</comment>
<dbReference type="Pfam" id="PF12802">
    <property type="entry name" value="MarR_2"/>
    <property type="match status" value="1"/>
</dbReference>
<dbReference type="SUPFAM" id="SSF46785">
    <property type="entry name" value="Winged helix' DNA-binding domain"/>
    <property type="match status" value="1"/>
</dbReference>
<dbReference type="Proteomes" id="UP001139722">
    <property type="component" value="Unassembled WGS sequence"/>
</dbReference>
<evidence type="ECO:0000313" key="2">
    <source>
        <dbReference type="EMBL" id="MCP2371678.1"/>
    </source>
</evidence>
<dbReference type="SMART" id="SM00347">
    <property type="entry name" value="HTH_MARR"/>
    <property type="match status" value="1"/>
</dbReference>
<name>A0A9X2KBS3_9MICO</name>
<dbReference type="InterPro" id="IPR039422">
    <property type="entry name" value="MarR/SlyA-like"/>
</dbReference>
<dbReference type="GO" id="GO:0003677">
    <property type="term" value="F:DNA binding"/>
    <property type="evidence" value="ECO:0007669"/>
    <property type="project" value="UniProtKB-KW"/>
</dbReference>
<feature type="domain" description="HTH marR-type" evidence="1">
    <location>
        <begin position="47"/>
        <end position="151"/>
    </location>
</feature>
<accession>A0A9X2KBS3</accession>
<dbReference type="GO" id="GO:0003700">
    <property type="term" value="F:DNA-binding transcription factor activity"/>
    <property type="evidence" value="ECO:0007669"/>
    <property type="project" value="InterPro"/>
</dbReference>
<dbReference type="Gene3D" id="1.10.10.10">
    <property type="entry name" value="Winged helix-like DNA-binding domain superfamily/Winged helix DNA-binding domain"/>
    <property type="match status" value="1"/>
</dbReference>
<dbReference type="InterPro" id="IPR000835">
    <property type="entry name" value="HTH_MarR-typ"/>
</dbReference>
<dbReference type="InterPro" id="IPR036390">
    <property type="entry name" value="WH_DNA-bd_sf"/>
</dbReference>